<dbReference type="RefSeq" id="WP_264136876.1">
    <property type="nucleotide sequence ID" value="NZ_JAOYOD010000001.1"/>
</dbReference>
<dbReference type="SUPFAM" id="SSF103481">
    <property type="entry name" value="Multidrug resistance efflux transporter EmrE"/>
    <property type="match status" value="2"/>
</dbReference>
<accession>A0ABT3CQV2</accession>
<feature type="domain" description="EamA" evidence="7">
    <location>
        <begin position="16"/>
        <end position="142"/>
    </location>
</feature>
<comment type="similarity">
    <text evidence="2">Belongs to the EamA transporter family.</text>
</comment>
<reference evidence="8 9" key="1">
    <citation type="submission" date="2022-10" db="EMBL/GenBank/DDBJ databases">
        <title>Comparative genomics and taxonomic characterization of three novel marine species of genus Reichenbachiella exhibiting antioxidant and polysaccharide degradation activities.</title>
        <authorList>
            <person name="Muhammad N."/>
            <person name="Lee Y.-J."/>
            <person name="Ko J."/>
            <person name="Kim S.-G."/>
        </authorList>
    </citation>
    <scope>NUCLEOTIDE SEQUENCE [LARGE SCALE GENOMIC DNA]</scope>
    <source>
        <strain evidence="8 9">ABR2-5</strain>
    </source>
</reference>
<dbReference type="InterPro" id="IPR037185">
    <property type="entry name" value="EmrE-like"/>
</dbReference>
<dbReference type="InterPro" id="IPR050638">
    <property type="entry name" value="AA-Vitamin_Transporters"/>
</dbReference>
<feature type="transmembrane region" description="Helical" evidence="6">
    <location>
        <begin position="129"/>
        <end position="147"/>
    </location>
</feature>
<evidence type="ECO:0000256" key="2">
    <source>
        <dbReference type="ARBA" id="ARBA00007362"/>
    </source>
</evidence>
<feature type="transmembrane region" description="Helical" evidence="6">
    <location>
        <begin position="244"/>
        <end position="264"/>
    </location>
</feature>
<protein>
    <submittedName>
        <fullName evidence="8">DMT family transporter</fullName>
    </submittedName>
</protein>
<feature type="transmembrane region" description="Helical" evidence="6">
    <location>
        <begin position="270"/>
        <end position="288"/>
    </location>
</feature>
<feature type="transmembrane region" description="Helical" evidence="6">
    <location>
        <begin position="220"/>
        <end position="237"/>
    </location>
</feature>
<evidence type="ECO:0000256" key="3">
    <source>
        <dbReference type="ARBA" id="ARBA00022692"/>
    </source>
</evidence>
<feature type="transmembrane region" description="Helical" evidence="6">
    <location>
        <begin position="183"/>
        <end position="200"/>
    </location>
</feature>
<evidence type="ECO:0000259" key="7">
    <source>
        <dbReference type="Pfam" id="PF00892"/>
    </source>
</evidence>
<feature type="transmembrane region" description="Helical" evidence="6">
    <location>
        <begin position="45"/>
        <end position="61"/>
    </location>
</feature>
<evidence type="ECO:0000256" key="5">
    <source>
        <dbReference type="ARBA" id="ARBA00023136"/>
    </source>
</evidence>
<organism evidence="8 9">
    <name type="scientific">Reichenbachiella ulvae</name>
    <dbReference type="NCBI Taxonomy" id="2980104"/>
    <lineage>
        <taxon>Bacteria</taxon>
        <taxon>Pseudomonadati</taxon>
        <taxon>Bacteroidota</taxon>
        <taxon>Cytophagia</taxon>
        <taxon>Cytophagales</taxon>
        <taxon>Reichenbachiellaceae</taxon>
        <taxon>Reichenbachiella</taxon>
    </lineage>
</organism>
<comment type="caution">
    <text evidence="8">The sequence shown here is derived from an EMBL/GenBank/DDBJ whole genome shotgun (WGS) entry which is preliminary data.</text>
</comment>
<name>A0ABT3CQV2_9BACT</name>
<feature type="transmembrane region" description="Helical" evidence="6">
    <location>
        <begin position="98"/>
        <end position="120"/>
    </location>
</feature>
<feature type="domain" description="EamA" evidence="7">
    <location>
        <begin position="154"/>
        <end position="286"/>
    </location>
</feature>
<dbReference type="PANTHER" id="PTHR32322:SF2">
    <property type="entry name" value="EAMA DOMAIN-CONTAINING PROTEIN"/>
    <property type="match status" value="1"/>
</dbReference>
<keyword evidence="4 6" id="KW-1133">Transmembrane helix</keyword>
<dbReference type="EMBL" id="JAOYOD010000001">
    <property type="protein sequence ID" value="MCV9386091.1"/>
    <property type="molecule type" value="Genomic_DNA"/>
</dbReference>
<proteinExistence type="inferred from homology"/>
<keyword evidence="3 6" id="KW-0812">Transmembrane</keyword>
<evidence type="ECO:0000256" key="1">
    <source>
        <dbReference type="ARBA" id="ARBA00004141"/>
    </source>
</evidence>
<feature type="transmembrane region" description="Helical" evidence="6">
    <location>
        <begin position="73"/>
        <end position="92"/>
    </location>
</feature>
<keyword evidence="9" id="KW-1185">Reference proteome</keyword>
<keyword evidence="5 6" id="KW-0472">Membrane</keyword>
<evidence type="ECO:0000313" key="8">
    <source>
        <dbReference type="EMBL" id="MCV9386091.1"/>
    </source>
</evidence>
<feature type="transmembrane region" description="Helical" evidence="6">
    <location>
        <begin position="12"/>
        <end position="30"/>
    </location>
</feature>
<evidence type="ECO:0000256" key="6">
    <source>
        <dbReference type="SAM" id="Phobius"/>
    </source>
</evidence>
<gene>
    <name evidence="8" type="ORF">N7U62_05420</name>
</gene>
<feature type="transmembrane region" description="Helical" evidence="6">
    <location>
        <begin position="153"/>
        <end position="171"/>
    </location>
</feature>
<sequence>MTQFIRTNPILLSSAGALLMTFIWSGWIILSRAGVQSSLTPEDLTVIRFGTATLVALPFSLRYNWKKLSLHKAVIVSLGCGFPYTMFSFYGLQGVKAANAGVIVNGLLPVPGMILAFVVLKERSTKSRMLAILLILAANMIMMGDLSQLSSHGIGWLMLFGASLVFSSYMFLGKRWGFTTRDVLAFLPVINIVIFLPWWFLTDSGISQAPWSDLLLQASYQGVLVSIIALLLTFYALKHIGAMTLSIYFSFVPFVTAILAWIILKEHLSTAEIAGILLCSAGLFLYAYNGRQKTAKSS</sequence>
<dbReference type="Pfam" id="PF00892">
    <property type="entry name" value="EamA"/>
    <property type="match status" value="2"/>
</dbReference>
<dbReference type="PANTHER" id="PTHR32322">
    <property type="entry name" value="INNER MEMBRANE TRANSPORTER"/>
    <property type="match status" value="1"/>
</dbReference>
<evidence type="ECO:0000256" key="4">
    <source>
        <dbReference type="ARBA" id="ARBA00022989"/>
    </source>
</evidence>
<dbReference type="Proteomes" id="UP001300692">
    <property type="component" value="Unassembled WGS sequence"/>
</dbReference>
<dbReference type="InterPro" id="IPR000620">
    <property type="entry name" value="EamA_dom"/>
</dbReference>
<evidence type="ECO:0000313" key="9">
    <source>
        <dbReference type="Proteomes" id="UP001300692"/>
    </source>
</evidence>
<comment type="subcellular location">
    <subcellularLocation>
        <location evidence="1">Membrane</location>
        <topology evidence="1">Multi-pass membrane protein</topology>
    </subcellularLocation>
</comment>